<protein>
    <recommendedName>
        <fullName evidence="7">Phosphatidylglycerol--prolipoprotein diacylglyceryl transferase</fullName>
        <ecNumber evidence="7">2.5.1.145</ecNumber>
    </recommendedName>
</protein>
<evidence type="ECO:0000256" key="6">
    <source>
        <dbReference type="ARBA" id="ARBA00023136"/>
    </source>
</evidence>
<evidence type="ECO:0000313" key="9">
    <source>
        <dbReference type="Proteomes" id="UP000198636"/>
    </source>
</evidence>
<keyword evidence="9" id="KW-1185">Reference proteome</keyword>
<keyword evidence="5 7" id="KW-1133">Transmembrane helix</keyword>
<dbReference type="GO" id="GO:0042158">
    <property type="term" value="P:lipoprotein biosynthetic process"/>
    <property type="evidence" value="ECO:0007669"/>
    <property type="project" value="UniProtKB-UniRule"/>
</dbReference>
<dbReference type="PROSITE" id="PS01311">
    <property type="entry name" value="LGT"/>
    <property type="match status" value="1"/>
</dbReference>
<comment type="function">
    <text evidence="7">Catalyzes the transfer of the diacylglyceryl group from phosphatidylglycerol to the sulfhydryl group of the N-terminal cysteine of a prolipoprotein, the first step in the formation of mature lipoproteins.</text>
</comment>
<dbReference type="PANTHER" id="PTHR30589:SF0">
    <property type="entry name" value="PHOSPHATIDYLGLYCEROL--PROLIPOPROTEIN DIACYLGLYCERYL TRANSFERASE"/>
    <property type="match status" value="1"/>
</dbReference>
<dbReference type="InterPro" id="IPR001640">
    <property type="entry name" value="Lgt"/>
</dbReference>
<dbReference type="AlphaFoldDB" id="A0A1G5BFY4"/>
<evidence type="ECO:0000256" key="7">
    <source>
        <dbReference type="HAMAP-Rule" id="MF_01147"/>
    </source>
</evidence>
<keyword evidence="4 7" id="KW-0812">Transmembrane</keyword>
<dbReference type="NCBIfam" id="TIGR00544">
    <property type="entry name" value="lgt"/>
    <property type="match status" value="1"/>
</dbReference>
<accession>A0A1G5BFY4</accession>
<dbReference type="PANTHER" id="PTHR30589">
    <property type="entry name" value="PROLIPOPROTEIN DIACYLGLYCERYL TRANSFERASE"/>
    <property type="match status" value="1"/>
</dbReference>
<sequence length="242" mass="27129">MNPVAFRIVGIEIGWYGIIIAFGMLLGVLVASARAKKEGLQEDVIIDIALLAVPAALVGARLYYVLFNWQYYSQHPENILRFRQGGLAIHGGVIAGVIVGYLYCRYKNLGFWRMADICAPSIILGQAIGRWGNYVNQEAYGGPTDLPWAIEVDGVMVHPTFLYESLWNFGVFFFLLHYTKRKKYSGQIFILYVILYSIARFFIEGLRTDSLMIGPLRTAQVVSLALIAGAFVISSQIRKKGY</sequence>
<evidence type="ECO:0000256" key="2">
    <source>
        <dbReference type="ARBA" id="ARBA00022475"/>
    </source>
</evidence>
<dbReference type="EC" id="2.5.1.145" evidence="7"/>
<comment type="subcellular location">
    <subcellularLocation>
        <location evidence="7">Cell membrane</location>
        <topology evidence="7">Multi-pass membrane protein</topology>
    </subcellularLocation>
</comment>
<keyword evidence="2 7" id="KW-1003">Cell membrane</keyword>
<dbReference type="GO" id="GO:0005886">
    <property type="term" value="C:plasma membrane"/>
    <property type="evidence" value="ECO:0007669"/>
    <property type="project" value="UniProtKB-SubCell"/>
</dbReference>
<evidence type="ECO:0000313" key="8">
    <source>
        <dbReference type="EMBL" id="SCX89067.1"/>
    </source>
</evidence>
<evidence type="ECO:0000256" key="3">
    <source>
        <dbReference type="ARBA" id="ARBA00022679"/>
    </source>
</evidence>
<evidence type="ECO:0000256" key="5">
    <source>
        <dbReference type="ARBA" id="ARBA00022989"/>
    </source>
</evidence>
<dbReference type="EMBL" id="FMUS01000002">
    <property type="protein sequence ID" value="SCX89067.1"/>
    <property type="molecule type" value="Genomic_DNA"/>
</dbReference>
<evidence type="ECO:0000256" key="4">
    <source>
        <dbReference type="ARBA" id="ARBA00022692"/>
    </source>
</evidence>
<dbReference type="HAMAP" id="MF_01147">
    <property type="entry name" value="Lgt"/>
    <property type="match status" value="1"/>
</dbReference>
<organism evidence="8 9">
    <name type="scientific">Alkaliphilus peptidifermentans DSM 18978</name>
    <dbReference type="NCBI Taxonomy" id="1120976"/>
    <lineage>
        <taxon>Bacteria</taxon>
        <taxon>Bacillati</taxon>
        <taxon>Bacillota</taxon>
        <taxon>Clostridia</taxon>
        <taxon>Peptostreptococcales</taxon>
        <taxon>Natronincolaceae</taxon>
        <taxon>Alkaliphilus</taxon>
    </lineage>
</organism>
<feature type="transmembrane region" description="Helical" evidence="7">
    <location>
        <begin position="13"/>
        <end position="32"/>
    </location>
</feature>
<feature type="binding site" evidence="7">
    <location>
        <position position="130"/>
    </location>
    <ligand>
        <name>a 1,2-diacyl-sn-glycero-3-phospho-(1'-sn-glycerol)</name>
        <dbReference type="ChEBI" id="CHEBI:64716"/>
    </ligand>
</feature>
<feature type="transmembrane region" description="Helical" evidence="7">
    <location>
        <begin position="87"/>
        <end position="104"/>
    </location>
</feature>
<reference evidence="8 9" key="1">
    <citation type="submission" date="2016-10" db="EMBL/GenBank/DDBJ databases">
        <authorList>
            <person name="de Groot N.N."/>
        </authorList>
    </citation>
    <scope>NUCLEOTIDE SEQUENCE [LARGE SCALE GENOMIC DNA]</scope>
    <source>
        <strain evidence="8 9">DSM 18978</strain>
    </source>
</reference>
<feature type="transmembrane region" description="Helical" evidence="7">
    <location>
        <begin position="215"/>
        <end position="233"/>
    </location>
</feature>
<name>A0A1G5BFY4_9FIRM</name>
<comment type="catalytic activity">
    <reaction evidence="7">
        <text>L-cysteinyl-[prolipoprotein] + a 1,2-diacyl-sn-glycero-3-phospho-(1'-sn-glycerol) = an S-1,2-diacyl-sn-glyceryl-L-cysteinyl-[prolipoprotein] + sn-glycerol 1-phosphate + H(+)</text>
        <dbReference type="Rhea" id="RHEA:56712"/>
        <dbReference type="Rhea" id="RHEA-COMP:14679"/>
        <dbReference type="Rhea" id="RHEA-COMP:14680"/>
        <dbReference type="ChEBI" id="CHEBI:15378"/>
        <dbReference type="ChEBI" id="CHEBI:29950"/>
        <dbReference type="ChEBI" id="CHEBI:57685"/>
        <dbReference type="ChEBI" id="CHEBI:64716"/>
        <dbReference type="ChEBI" id="CHEBI:140658"/>
        <dbReference type="EC" id="2.5.1.145"/>
    </reaction>
</comment>
<evidence type="ECO:0000256" key="1">
    <source>
        <dbReference type="ARBA" id="ARBA00007150"/>
    </source>
</evidence>
<dbReference type="RefSeq" id="WP_091539390.1">
    <property type="nucleotide sequence ID" value="NZ_FMUS01000002.1"/>
</dbReference>
<proteinExistence type="inferred from homology"/>
<dbReference type="Pfam" id="PF01790">
    <property type="entry name" value="LGT"/>
    <property type="match status" value="1"/>
</dbReference>
<dbReference type="OrthoDB" id="871140at2"/>
<keyword evidence="6 7" id="KW-0472">Membrane</keyword>
<gene>
    <name evidence="7" type="primary">lgt</name>
    <name evidence="8" type="ORF">SAMN03080606_00405</name>
</gene>
<feature type="transmembrane region" description="Helical" evidence="7">
    <location>
        <begin position="184"/>
        <end position="203"/>
    </location>
</feature>
<dbReference type="GO" id="GO:0008961">
    <property type="term" value="F:phosphatidylglycerol-prolipoprotein diacylglyceryl transferase activity"/>
    <property type="evidence" value="ECO:0007669"/>
    <property type="project" value="UniProtKB-UniRule"/>
</dbReference>
<keyword evidence="8" id="KW-0449">Lipoprotein</keyword>
<dbReference type="UniPathway" id="UPA00664"/>
<feature type="transmembrane region" description="Helical" evidence="7">
    <location>
        <begin position="44"/>
        <end position="67"/>
    </location>
</feature>
<comment type="pathway">
    <text evidence="7">Protein modification; lipoprotein biosynthesis (diacylglyceryl transfer).</text>
</comment>
<comment type="similarity">
    <text evidence="1 7">Belongs to the Lgt family.</text>
</comment>
<keyword evidence="3 7" id="KW-0808">Transferase</keyword>
<dbReference type="Proteomes" id="UP000198636">
    <property type="component" value="Unassembled WGS sequence"/>
</dbReference>
<dbReference type="STRING" id="1120976.SAMN03080606_00405"/>